<dbReference type="EMBL" id="JAGGLG010000019">
    <property type="protein sequence ID" value="MBP2018929.1"/>
    <property type="molecule type" value="Genomic_DNA"/>
</dbReference>
<keyword evidence="2" id="KW-1185">Reference proteome</keyword>
<reference evidence="1 2" key="1">
    <citation type="submission" date="2021-03" db="EMBL/GenBank/DDBJ databases">
        <title>Genomic Encyclopedia of Type Strains, Phase IV (KMG-IV): sequencing the most valuable type-strain genomes for metagenomic binning, comparative biology and taxonomic classification.</title>
        <authorList>
            <person name="Goeker M."/>
        </authorList>
    </citation>
    <scope>NUCLEOTIDE SEQUENCE [LARGE SCALE GENOMIC DNA]</scope>
    <source>
        <strain evidence="1 2">DSM 27138</strain>
    </source>
</reference>
<organism evidence="1 2">
    <name type="scientific">Symbiobacterium terraclitae</name>
    <dbReference type="NCBI Taxonomy" id="557451"/>
    <lineage>
        <taxon>Bacteria</taxon>
        <taxon>Bacillati</taxon>
        <taxon>Bacillota</taxon>
        <taxon>Clostridia</taxon>
        <taxon>Eubacteriales</taxon>
        <taxon>Symbiobacteriaceae</taxon>
        <taxon>Symbiobacterium</taxon>
    </lineage>
</organism>
<dbReference type="Proteomes" id="UP001519289">
    <property type="component" value="Unassembled WGS sequence"/>
</dbReference>
<gene>
    <name evidence="1" type="ORF">J2Z79_002344</name>
</gene>
<evidence type="ECO:0000313" key="1">
    <source>
        <dbReference type="EMBL" id="MBP2018929.1"/>
    </source>
</evidence>
<proteinExistence type="predicted"/>
<comment type="caution">
    <text evidence="1">The sequence shown here is derived from an EMBL/GenBank/DDBJ whole genome shotgun (WGS) entry which is preliminary data.</text>
</comment>
<accession>A0ABS4JTQ7</accession>
<sequence>MSALTLPLVHVPGQCPPAVMLATLLRQRGAEVGETELLAWGRGLQFQYRPESPDRWGGLSPWFLHDAVRETGNWVDAYPFATPDGLWATIADRLAGRRPTLVASAGGELALLLEARGGQVAWLSPWEPEPRQQPVSAFLAEMRPRSWFLFYLTPRLPDRRLLWQKALRRTAERLLCPPEGPLYTGLPALERWAQGRPAASPPPAHLGGPEHDLFRGQFATGLTLAAEVLEEPRLTDLAGRYRECGEAWQRFCRSGGGLAEVVSLEWQAARELYALSRRWLF</sequence>
<dbReference type="RefSeq" id="WP_209467053.1">
    <property type="nucleotide sequence ID" value="NZ_JAGGLG010000019.1"/>
</dbReference>
<name>A0ABS4JTQ7_9FIRM</name>
<protein>
    <submittedName>
        <fullName evidence="1">Uncharacterized protein</fullName>
    </submittedName>
</protein>
<evidence type="ECO:0000313" key="2">
    <source>
        <dbReference type="Proteomes" id="UP001519289"/>
    </source>
</evidence>